<organism evidence="1 2">
    <name type="scientific">Stenotrophomonas maltophilia</name>
    <name type="common">Pseudomonas maltophilia</name>
    <name type="synonym">Xanthomonas maltophilia</name>
    <dbReference type="NCBI Taxonomy" id="40324"/>
    <lineage>
        <taxon>Bacteria</taxon>
        <taxon>Pseudomonadati</taxon>
        <taxon>Pseudomonadota</taxon>
        <taxon>Gammaproteobacteria</taxon>
        <taxon>Lysobacterales</taxon>
        <taxon>Lysobacteraceae</taxon>
        <taxon>Stenotrophomonas</taxon>
        <taxon>Stenotrophomonas maltophilia group</taxon>
    </lineage>
</organism>
<protein>
    <submittedName>
        <fullName evidence="1">Uncharacterized protein</fullName>
    </submittedName>
</protein>
<name>A0AB34TM95_STEMA</name>
<reference evidence="1 2" key="1">
    <citation type="journal article" date="2015" name="Antimicrob. Agents Chemother.">
        <title>Whole-Genome Sequencing Identifies Emergence of a Quinolone Resistance Mutation in a Case of Stenotrophomonas maltophilia Bacteremia.</title>
        <authorList>
            <person name="Pak T.R."/>
            <person name="Altman D.R."/>
            <person name="Attie O."/>
            <person name="Sebra R."/>
            <person name="Hamula C.L."/>
            <person name="Lewis M."/>
            <person name="Deikus G."/>
            <person name="Newman L.C."/>
            <person name="Fang G."/>
            <person name="Hand J."/>
            <person name="Papel G."/>
            <person name="Wallach F."/>
            <person name="Schadt E.E."/>
            <person name="Huprikar S."/>
            <person name="van Bakel H."/>
            <person name="Kasarskis A."/>
            <person name="Bashir A."/>
        </authorList>
    </citation>
    <scope>NUCLEOTIDE SEQUENCE [LARGE SCALE GENOMIC DNA]</scope>
    <source>
        <strain evidence="1 2">ISMMS6</strain>
    </source>
</reference>
<proteinExistence type="predicted"/>
<dbReference type="EMBL" id="JZIW01000001">
    <property type="protein sequence ID" value="KOO83688.1"/>
    <property type="molecule type" value="Genomic_DNA"/>
</dbReference>
<gene>
    <name evidence="1" type="ORF">VL23_10985</name>
</gene>
<evidence type="ECO:0000313" key="1">
    <source>
        <dbReference type="EMBL" id="KOO83688.1"/>
    </source>
</evidence>
<accession>A0AB34TM95</accession>
<evidence type="ECO:0000313" key="2">
    <source>
        <dbReference type="Proteomes" id="UP000037632"/>
    </source>
</evidence>
<dbReference type="AlphaFoldDB" id="A0AB34TM95"/>
<dbReference type="Proteomes" id="UP000037632">
    <property type="component" value="Unassembled WGS sequence"/>
</dbReference>
<comment type="caution">
    <text evidence="1">The sequence shown here is derived from an EMBL/GenBank/DDBJ whole genome shotgun (WGS) entry which is preliminary data.</text>
</comment>
<sequence length="61" mass="6541">MDALHLVVIDNSDVGLAEHPLGCYADLHLARQSWCSVATTTCSWTMGGGYSRARLTEPCGC</sequence>